<evidence type="ECO:0000313" key="2">
    <source>
        <dbReference type="Proteomes" id="UP001530400"/>
    </source>
</evidence>
<accession>A0ABD3MV42</accession>
<sequence length="404" mass="45285">MAYNPHAQAIPVAVPLHDNGDTAVPVATARPSLATTKSNYQLPSSRQLGSLLSIPETQIAQLQKQGYTRGLATSLAQTIRTYPLRIWVVDNSGSMNNTDGHRFVETSSSKDVRVVSCSRWDEIRDCIMYHAQMAVCLEAPTTFRMLNDPAVGAHSQQFGIAMETLDDGVLQQEFSRARDIMGRTQPSGVTPLIEHILDIQQSVSELAPKLKADGCRVVIILATDGLPTDDRGYGGKDVQQQFVQALRGLEGLPVWLVIRLCTDEEAVVEFYNDLDTQLELSLEVLDDFLQEANEVNEHNPWLNYALPLHRLRELGYQHRSFDMLDERKFTLGELRDFCGLLFGNGSASDELPDPAADWKAFANAIETRMHKERGQWNPIKKRVTPWIDMKKLNKLYGDESCSIM</sequence>
<reference evidence="1 2" key="1">
    <citation type="submission" date="2024-10" db="EMBL/GenBank/DDBJ databases">
        <title>Updated reference genomes for cyclostephanoid diatoms.</title>
        <authorList>
            <person name="Roberts W.R."/>
            <person name="Alverson A.J."/>
        </authorList>
    </citation>
    <scope>NUCLEOTIDE SEQUENCE [LARGE SCALE GENOMIC DNA]</scope>
    <source>
        <strain evidence="1 2">AJA010-31</strain>
    </source>
</reference>
<proteinExistence type="predicted"/>
<comment type="caution">
    <text evidence="1">The sequence shown here is derived from an EMBL/GenBank/DDBJ whole genome shotgun (WGS) entry which is preliminary data.</text>
</comment>
<dbReference type="EMBL" id="JALLPJ020001358">
    <property type="protein sequence ID" value="KAL3767806.1"/>
    <property type="molecule type" value="Genomic_DNA"/>
</dbReference>
<dbReference type="SUPFAM" id="SSF53300">
    <property type="entry name" value="vWA-like"/>
    <property type="match status" value="1"/>
</dbReference>
<protein>
    <recommendedName>
        <fullName evidence="3">VWFA domain-containing protein</fullName>
    </recommendedName>
</protein>
<gene>
    <name evidence="1" type="ORF">ACHAWO_005216</name>
</gene>
<dbReference type="InterPro" id="IPR036465">
    <property type="entry name" value="vWFA_dom_sf"/>
</dbReference>
<evidence type="ECO:0000313" key="1">
    <source>
        <dbReference type="EMBL" id="KAL3767806.1"/>
    </source>
</evidence>
<dbReference type="Proteomes" id="UP001530400">
    <property type="component" value="Unassembled WGS sequence"/>
</dbReference>
<dbReference type="AlphaFoldDB" id="A0ABD3MV42"/>
<name>A0ABD3MV42_9STRA</name>
<organism evidence="1 2">
    <name type="scientific">Cyclotella atomus</name>
    <dbReference type="NCBI Taxonomy" id="382360"/>
    <lineage>
        <taxon>Eukaryota</taxon>
        <taxon>Sar</taxon>
        <taxon>Stramenopiles</taxon>
        <taxon>Ochrophyta</taxon>
        <taxon>Bacillariophyta</taxon>
        <taxon>Coscinodiscophyceae</taxon>
        <taxon>Thalassiosirophycidae</taxon>
        <taxon>Stephanodiscales</taxon>
        <taxon>Stephanodiscaceae</taxon>
        <taxon>Cyclotella</taxon>
    </lineage>
</organism>
<keyword evidence="2" id="KW-1185">Reference proteome</keyword>
<evidence type="ECO:0008006" key="3">
    <source>
        <dbReference type="Google" id="ProtNLM"/>
    </source>
</evidence>